<reference evidence="1 2" key="1">
    <citation type="journal article" date="2022" name="Hortic Res">
        <title>A haplotype resolved chromosomal level avocado genome allows analysis of novel avocado genes.</title>
        <authorList>
            <person name="Nath O."/>
            <person name="Fletcher S.J."/>
            <person name="Hayward A."/>
            <person name="Shaw L.M."/>
            <person name="Masouleh A.K."/>
            <person name="Furtado A."/>
            <person name="Henry R.J."/>
            <person name="Mitter N."/>
        </authorList>
    </citation>
    <scope>NUCLEOTIDE SEQUENCE [LARGE SCALE GENOMIC DNA]</scope>
    <source>
        <strain evidence="2">cv. Hass</strain>
    </source>
</reference>
<name>A0ACC2L1I4_PERAE</name>
<dbReference type="Proteomes" id="UP001234297">
    <property type="component" value="Chromosome 6"/>
</dbReference>
<evidence type="ECO:0000313" key="1">
    <source>
        <dbReference type="EMBL" id="KAJ8627256.1"/>
    </source>
</evidence>
<dbReference type="EMBL" id="CM056814">
    <property type="protein sequence ID" value="KAJ8627256.1"/>
    <property type="molecule type" value="Genomic_DNA"/>
</dbReference>
<keyword evidence="2" id="KW-1185">Reference proteome</keyword>
<protein>
    <submittedName>
        <fullName evidence="1">Uncharacterized protein</fullName>
    </submittedName>
</protein>
<gene>
    <name evidence="1" type="ORF">MRB53_020563</name>
</gene>
<sequence length="132" mass="14181">MRERGVVIVWYLFLLYTCREMKTDVETGGGTVSRKTGGTANPRGSSLLVSDPAWPQPIPVICISNNVALVSPKEGPKPRQLLSLPPFPATPCLLHVKKTAAYEWLPSARSLTTSLTSPAPSSSSRATSTKDS</sequence>
<proteinExistence type="predicted"/>
<accession>A0ACC2L1I4</accession>
<evidence type="ECO:0000313" key="2">
    <source>
        <dbReference type="Proteomes" id="UP001234297"/>
    </source>
</evidence>
<comment type="caution">
    <text evidence="1">The sequence shown here is derived from an EMBL/GenBank/DDBJ whole genome shotgun (WGS) entry which is preliminary data.</text>
</comment>
<organism evidence="1 2">
    <name type="scientific">Persea americana</name>
    <name type="common">Avocado</name>
    <dbReference type="NCBI Taxonomy" id="3435"/>
    <lineage>
        <taxon>Eukaryota</taxon>
        <taxon>Viridiplantae</taxon>
        <taxon>Streptophyta</taxon>
        <taxon>Embryophyta</taxon>
        <taxon>Tracheophyta</taxon>
        <taxon>Spermatophyta</taxon>
        <taxon>Magnoliopsida</taxon>
        <taxon>Magnoliidae</taxon>
        <taxon>Laurales</taxon>
        <taxon>Lauraceae</taxon>
        <taxon>Persea</taxon>
    </lineage>
</organism>